<dbReference type="EMBL" id="QAPG01000072">
    <property type="protein sequence ID" value="TDZ32778.1"/>
    <property type="molecule type" value="Genomic_DNA"/>
</dbReference>
<gene>
    <name evidence="2" type="ORF">C8035_v011086</name>
</gene>
<keyword evidence="1" id="KW-0732">Signal</keyword>
<organism evidence="2 3">
    <name type="scientific">Colletotrichum spinosum</name>
    <dbReference type="NCBI Taxonomy" id="1347390"/>
    <lineage>
        <taxon>Eukaryota</taxon>
        <taxon>Fungi</taxon>
        <taxon>Dikarya</taxon>
        <taxon>Ascomycota</taxon>
        <taxon>Pezizomycotina</taxon>
        <taxon>Sordariomycetes</taxon>
        <taxon>Hypocreomycetidae</taxon>
        <taxon>Glomerellales</taxon>
        <taxon>Glomerellaceae</taxon>
        <taxon>Colletotrichum</taxon>
        <taxon>Colletotrichum orbiculare species complex</taxon>
    </lineage>
</organism>
<keyword evidence="3" id="KW-1185">Reference proteome</keyword>
<proteinExistence type="predicted"/>
<dbReference type="Proteomes" id="UP000295083">
    <property type="component" value="Unassembled WGS sequence"/>
</dbReference>
<accession>A0A4R8Q3W6</accession>
<comment type="caution">
    <text evidence="2">The sequence shown here is derived from an EMBL/GenBank/DDBJ whole genome shotgun (WGS) entry which is preliminary data.</text>
</comment>
<dbReference type="AlphaFoldDB" id="A0A4R8Q3W6"/>
<protein>
    <submittedName>
        <fullName evidence="2">Uncharacterized protein</fullName>
    </submittedName>
</protein>
<evidence type="ECO:0000313" key="3">
    <source>
        <dbReference type="Proteomes" id="UP000295083"/>
    </source>
</evidence>
<feature type="chain" id="PRO_5020910869" evidence="1">
    <location>
        <begin position="23"/>
        <end position="152"/>
    </location>
</feature>
<sequence>MKSFSTLTAYVGIATCALSIQAATDVVDEGQPACLIGALKAQGSSAPENYCKNVQHQVIGNLTTLCHGDALELAYSKYFSTCAGLGVQVAPLHTTTVTSTSSVTTTADATSSPTASPTETKPASAAAAIAPHALLFTILGLTTTGLFSIVFL</sequence>
<evidence type="ECO:0000256" key="1">
    <source>
        <dbReference type="SAM" id="SignalP"/>
    </source>
</evidence>
<name>A0A4R8Q3W6_9PEZI</name>
<evidence type="ECO:0000313" key="2">
    <source>
        <dbReference type="EMBL" id="TDZ32778.1"/>
    </source>
</evidence>
<reference evidence="2 3" key="1">
    <citation type="submission" date="2018-11" db="EMBL/GenBank/DDBJ databases">
        <title>Genome sequence and assembly of Colletotrichum spinosum.</title>
        <authorList>
            <person name="Gan P."/>
            <person name="Shirasu K."/>
        </authorList>
    </citation>
    <scope>NUCLEOTIDE SEQUENCE [LARGE SCALE GENOMIC DNA]</scope>
    <source>
        <strain evidence="2 3">CBS 515.97</strain>
    </source>
</reference>
<feature type="signal peptide" evidence="1">
    <location>
        <begin position="1"/>
        <end position="22"/>
    </location>
</feature>